<name>A0A382H586_9ZZZZ</name>
<dbReference type="InterPro" id="IPR002937">
    <property type="entry name" value="Amino_oxidase"/>
</dbReference>
<evidence type="ECO:0000256" key="1">
    <source>
        <dbReference type="ARBA" id="ARBA00005995"/>
    </source>
</evidence>
<organism evidence="3">
    <name type="scientific">marine metagenome</name>
    <dbReference type="NCBI Taxonomy" id="408172"/>
    <lineage>
        <taxon>unclassified sequences</taxon>
        <taxon>metagenomes</taxon>
        <taxon>ecological metagenomes</taxon>
    </lineage>
</organism>
<dbReference type="Gene3D" id="3.50.50.60">
    <property type="entry name" value="FAD/NAD(P)-binding domain"/>
    <property type="match status" value="1"/>
</dbReference>
<dbReference type="InterPro" id="IPR050703">
    <property type="entry name" value="Flavin_MAO"/>
</dbReference>
<dbReference type="GO" id="GO:0016491">
    <property type="term" value="F:oxidoreductase activity"/>
    <property type="evidence" value="ECO:0007669"/>
    <property type="project" value="InterPro"/>
</dbReference>
<evidence type="ECO:0000313" key="3">
    <source>
        <dbReference type="EMBL" id="SVB82087.1"/>
    </source>
</evidence>
<feature type="non-terminal residue" evidence="3">
    <location>
        <position position="323"/>
    </location>
</feature>
<accession>A0A382H586</accession>
<comment type="similarity">
    <text evidence="1">Belongs to the flavin monoamine oxidase family.</text>
</comment>
<feature type="domain" description="Amine oxidase" evidence="2">
    <location>
        <begin position="64"/>
        <end position="321"/>
    </location>
</feature>
<reference evidence="3" key="1">
    <citation type="submission" date="2018-05" db="EMBL/GenBank/DDBJ databases">
        <authorList>
            <person name="Lanie J.A."/>
            <person name="Ng W.-L."/>
            <person name="Kazmierczak K.M."/>
            <person name="Andrzejewski T.M."/>
            <person name="Davidsen T.M."/>
            <person name="Wayne K.J."/>
            <person name="Tettelin H."/>
            <person name="Glass J.I."/>
            <person name="Rusch D."/>
            <person name="Podicherti R."/>
            <person name="Tsui H.-C.T."/>
            <person name="Winkler M.E."/>
        </authorList>
    </citation>
    <scope>NUCLEOTIDE SEQUENCE</scope>
</reference>
<dbReference type="InterPro" id="IPR036188">
    <property type="entry name" value="FAD/NAD-bd_sf"/>
</dbReference>
<dbReference type="EMBL" id="UINC01059082">
    <property type="protein sequence ID" value="SVB82087.1"/>
    <property type="molecule type" value="Genomic_DNA"/>
</dbReference>
<dbReference type="PANTHER" id="PTHR43563">
    <property type="entry name" value="AMINE OXIDASE"/>
    <property type="match status" value="1"/>
</dbReference>
<gene>
    <name evidence="3" type="ORF">METZ01_LOCUS234941</name>
</gene>
<sequence length="323" mass="36187">MPNQLIQASPWCMKNKHSGKITRRRFLRSSTAAGLVLTPFHSLLSVKNIERGSTKSIVVIGAGLSGISCGYELVQHGYDVTVLEARSRPGGRVRTYRDPFADNLYAEMGGEYVDKSDQFVRSYCDKFGLEVLPAKQYDGIYLRGKRYVMADFKQYKQALPFAGTEGGNLFGQEYPYIEKWVNMIKSIDDLPKKVLDLDNISVAELLKRGGAPKDVVELYTYTNATESTALPKKMSALSMVLANFQASAFSENTVEGRIFGGNDQLAKKFAKMIAANVHYNCPVRKIKHSKDEIEVFFEESGRRTSIKGDRCVITMPVSMLRRT</sequence>
<dbReference type="Pfam" id="PF01593">
    <property type="entry name" value="Amino_oxidase"/>
    <property type="match status" value="1"/>
</dbReference>
<dbReference type="SUPFAM" id="SSF51905">
    <property type="entry name" value="FAD/NAD(P)-binding domain"/>
    <property type="match status" value="1"/>
</dbReference>
<dbReference type="PANTHER" id="PTHR43563:SF1">
    <property type="entry name" value="AMINE OXIDASE [FLAVIN-CONTAINING] B"/>
    <property type="match status" value="1"/>
</dbReference>
<protein>
    <recommendedName>
        <fullName evidence="2">Amine oxidase domain-containing protein</fullName>
    </recommendedName>
</protein>
<evidence type="ECO:0000259" key="2">
    <source>
        <dbReference type="Pfam" id="PF01593"/>
    </source>
</evidence>
<dbReference type="AlphaFoldDB" id="A0A382H586"/>
<proteinExistence type="inferred from homology"/>